<dbReference type="VEuPathDB" id="FungiDB:ATEG_03140"/>
<dbReference type="GO" id="GO:0008270">
    <property type="term" value="F:zinc ion binding"/>
    <property type="evidence" value="ECO:0007669"/>
    <property type="project" value="InterPro"/>
</dbReference>
<feature type="region of interest" description="Disordered" evidence="9">
    <location>
        <begin position="520"/>
        <end position="641"/>
    </location>
</feature>
<dbReference type="PANTHER" id="PTHR47782">
    <property type="entry name" value="ZN(II)2CYS6 TRANSCRIPTION FACTOR (EUROFUNG)-RELATED"/>
    <property type="match status" value="1"/>
</dbReference>
<name>A0A5M3YWP1_ASPTE</name>
<dbReference type="Proteomes" id="UP000452235">
    <property type="component" value="Unassembled WGS sequence"/>
</dbReference>
<evidence type="ECO:0000256" key="9">
    <source>
        <dbReference type="SAM" id="MobiDB-lite"/>
    </source>
</evidence>
<evidence type="ECO:0000256" key="4">
    <source>
        <dbReference type="ARBA" id="ARBA00023015"/>
    </source>
</evidence>
<protein>
    <submittedName>
        <fullName evidence="11">C6 transcription factor</fullName>
    </submittedName>
</protein>
<dbReference type="SMART" id="SM00906">
    <property type="entry name" value="Fungal_trans"/>
    <property type="match status" value="1"/>
</dbReference>
<keyword evidence="2" id="KW-0479">Metal-binding</keyword>
<keyword evidence="8" id="KW-0175">Coiled coil</keyword>
<dbReference type="AlphaFoldDB" id="A0A5M3YWP1"/>
<evidence type="ECO:0000256" key="3">
    <source>
        <dbReference type="ARBA" id="ARBA00022833"/>
    </source>
</evidence>
<dbReference type="Pfam" id="PF04082">
    <property type="entry name" value="Fungal_trans"/>
    <property type="match status" value="1"/>
</dbReference>
<keyword evidence="6" id="KW-0804">Transcription</keyword>
<evidence type="ECO:0000256" key="7">
    <source>
        <dbReference type="ARBA" id="ARBA00023242"/>
    </source>
</evidence>
<dbReference type="CDD" id="cd12148">
    <property type="entry name" value="fungal_TF_MHR"/>
    <property type="match status" value="1"/>
</dbReference>
<feature type="compositionally biased region" description="Polar residues" evidence="9">
    <location>
        <begin position="520"/>
        <end position="535"/>
    </location>
</feature>
<feature type="compositionally biased region" description="Polar residues" evidence="9">
    <location>
        <begin position="605"/>
        <end position="627"/>
    </location>
</feature>
<dbReference type="GO" id="GO:0000981">
    <property type="term" value="F:DNA-binding transcription factor activity, RNA polymerase II-specific"/>
    <property type="evidence" value="ECO:0007669"/>
    <property type="project" value="TreeGrafter"/>
</dbReference>
<keyword evidence="4" id="KW-0805">Transcription regulation</keyword>
<dbReference type="GO" id="GO:0005634">
    <property type="term" value="C:nucleus"/>
    <property type="evidence" value="ECO:0007669"/>
    <property type="project" value="UniProtKB-SubCell"/>
</dbReference>
<organism evidence="11 12">
    <name type="scientific">Aspergillus terreus</name>
    <dbReference type="NCBI Taxonomy" id="33178"/>
    <lineage>
        <taxon>Eukaryota</taxon>
        <taxon>Fungi</taxon>
        <taxon>Dikarya</taxon>
        <taxon>Ascomycota</taxon>
        <taxon>Pezizomycotina</taxon>
        <taxon>Eurotiomycetes</taxon>
        <taxon>Eurotiomycetidae</taxon>
        <taxon>Eurotiales</taxon>
        <taxon>Aspergillaceae</taxon>
        <taxon>Aspergillus</taxon>
        <taxon>Aspergillus subgen. Circumdati</taxon>
    </lineage>
</organism>
<dbReference type="PANTHER" id="PTHR47782:SF8">
    <property type="entry name" value="ZN(II)2CYS6 TRANSCRIPTION FACTOR (EUROFUNG)"/>
    <property type="match status" value="1"/>
</dbReference>
<comment type="subcellular location">
    <subcellularLocation>
        <location evidence="1">Nucleus</location>
    </subcellularLocation>
</comment>
<keyword evidence="12" id="KW-1185">Reference proteome</keyword>
<accession>A0A5M3YWP1</accession>
<feature type="compositionally biased region" description="Low complexity" evidence="9">
    <location>
        <begin position="536"/>
        <end position="553"/>
    </location>
</feature>
<comment type="caution">
    <text evidence="11">The sequence shown here is derived from an EMBL/GenBank/DDBJ whole genome shotgun (WGS) entry which is preliminary data.</text>
</comment>
<dbReference type="EMBL" id="BLJY01000006">
    <property type="protein sequence ID" value="GFF17034.1"/>
    <property type="molecule type" value="Genomic_DNA"/>
</dbReference>
<evidence type="ECO:0000256" key="5">
    <source>
        <dbReference type="ARBA" id="ARBA00023125"/>
    </source>
</evidence>
<keyword evidence="7" id="KW-0539">Nucleus</keyword>
<reference evidence="11 12" key="1">
    <citation type="submission" date="2020-01" db="EMBL/GenBank/DDBJ databases">
        <title>Aspergillus terreus IFO 6365 whole genome shotgun sequence.</title>
        <authorList>
            <person name="Kanamasa S."/>
            <person name="Takahashi H."/>
        </authorList>
    </citation>
    <scope>NUCLEOTIDE SEQUENCE [LARGE SCALE GENOMIC DNA]</scope>
    <source>
        <strain evidence="11 12">IFO 6365</strain>
    </source>
</reference>
<sequence>MHPLRTQQCQKARRLEKELEAVEKDFQHAADAELMVRGPGRIRFKENDEARFLGASSGIAITRLVMEMAKQNTDSKSIKDVVPELTAQEIKQAFELESSKPTSKVYPIFSPNLQHELPPKPTTAKLVDIFMVKVQAMLPTLHEPTFRQEVENVFNGSEDPSENFQLRMVIAISMQKMDPYYAVLADGHYLAALPYLEPTLRRMDLKSLQCLVLIGQYSMLTPTRTAAYWVVGMASKLCQDLGLTEERTIAKGPNGTELDPLEVDMRRRLFWIVTSMELGLSHSLGRPSCYSVSHDHVRVKFFELVDDKYITPDGIIPGGKPILRKCLAVHFLKMRLLQLEIRRTLYLNKRDTPVDDQDPWFQQMLDKLDHWVASCPKKAHDSGLSEYWFQGRRNTMVVFLFRPSPQVPEPSVNAARKCYEASVFNVAMHYRQIDEKLVDLTWIFTQSLFMALNTILWSLSYPDVRKEHPISEVQGHLSLALKAIGRAAERWPGVQSALLLYRQLVTACLKAYNTEESFVIQSPSNHPSPASSQDVTTPPSMSSPASTTTSSQSQIVRAGNASITESLSSGTYSRGPSVDPHASFALSSPSSESHKAVQYSAWDPRSQSSKPASLNTTPTPFATQTHNAPVPRDGPINSAAPYNNPFPSVVPGLPGWDPNFTLASTTAGHLAYVDATADPVSWMDIMSDQYSQYFNEAFPIPPERGRTLSQQEQMELMETLEDNLPDVSAQLVRESETFYQS</sequence>
<dbReference type="InterPro" id="IPR052202">
    <property type="entry name" value="Yeast_MetPath_Reg"/>
</dbReference>
<dbReference type="GO" id="GO:0045944">
    <property type="term" value="P:positive regulation of transcription by RNA polymerase II"/>
    <property type="evidence" value="ECO:0007669"/>
    <property type="project" value="TreeGrafter"/>
</dbReference>
<evidence type="ECO:0000256" key="1">
    <source>
        <dbReference type="ARBA" id="ARBA00004123"/>
    </source>
</evidence>
<evidence type="ECO:0000256" key="2">
    <source>
        <dbReference type="ARBA" id="ARBA00022723"/>
    </source>
</evidence>
<dbReference type="GO" id="GO:0006351">
    <property type="term" value="P:DNA-templated transcription"/>
    <property type="evidence" value="ECO:0007669"/>
    <property type="project" value="InterPro"/>
</dbReference>
<dbReference type="OrthoDB" id="5416384at2759"/>
<dbReference type="GO" id="GO:0043565">
    <property type="term" value="F:sequence-specific DNA binding"/>
    <property type="evidence" value="ECO:0007669"/>
    <property type="project" value="TreeGrafter"/>
</dbReference>
<evidence type="ECO:0000259" key="10">
    <source>
        <dbReference type="SMART" id="SM00906"/>
    </source>
</evidence>
<feature type="coiled-coil region" evidence="8">
    <location>
        <begin position="5"/>
        <end position="32"/>
    </location>
</feature>
<feature type="domain" description="Xylanolytic transcriptional activator regulatory" evidence="10">
    <location>
        <begin position="227"/>
        <end position="308"/>
    </location>
</feature>
<evidence type="ECO:0000313" key="12">
    <source>
        <dbReference type="Proteomes" id="UP000452235"/>
    </source>
</evidence>
<proteinExistence type="predicted"/>
<keyword evidence="5" id="KW-0238">DNA-binding</keyword>
<evidence type="ECO:0000313" key="11">
    <source>
        <dbReference type="EMBL" id="GFF17034.1"/>
    </source>
</evidence>
<evidence type="ECO:0000256" key="8">
    <source>
        <dbReference type="SAM" id="Coils"/>
    </source>
</evidence>
<keyword evidence="3" id="KW-0862">Zinc</keyword>
<gene>
    <name evidence="11" type="ORF">ATEIFO6365_0006037100</name>
</gene>
<feature type="compositionally biased region" description="Polar residues" evidence="9">
    <location>
        <begin position="561"/>
        <end position="574"/>
    </location>
</feature>
<dbReference type="InterPro" id="IPR007219">
    <property type="entry name" value="XnlR_reg_dom"/>
</dbReference>
<evidence type="ECO:0000256" key="6">
    <source>
        <dbReference type="ARBA" id="ARBA00023163"/>
    </source>
</evidence>
<dbReference type="VEuPathDB" id="FungiDB:ATEG_03141"/>